<dbReference type="GO" id="GO:0071007">
    <property type="term" value="C:U2-type catalytic step 2 spliceosome"/>
    <property type="evidence" value="ECO:0007669"/>
    <property type="project" value="TreeGrafter"/>
</dbReference>
<reference evidence="11 12" key="1">
    <citation type="journal article" date="2018" name="Mol. Biol. Evol.">
        <title>Analysis of the draft genome of the red seaweed Gracilariopsis chorda provides insights into genome size evolution in Rhodophyta.</title>
        <authorList>
            <person name="Lee J."/>
            <person name="Yang E.C."/>
            <person name="Graf L."/>
            <person name="Yang J.H."/>
            <person name="Qiu H."/>
            <person name="Zel Zion U."/>
            <person name="Chan C.X."/>
            <person name="Stephens T.G."/>
            <person name="Weber A.P.M."/>
            <person name="Boo G.H."/>
            <person name="Boo S.M."/>
            <person name="Kim K.M."/>
            <person name="Shin Y."/>
            <person name="Jung M."/>
            <person name="Lee S.J."/>
            <person name="Yim H.S."/>
            <person name="Lee J.H."/>
            <person name="Bhattacharya D."/>
            <person name="Yoon H.S."/>
        </authorList>
    </citation>
    <scope>NUCLEOTIDE SEQUENCE [LARGE SCALE GENOMIC DNA]</scope>
    <source>
        <strain evidence="11 12">SKKU-2015</strain>
        <tissue evidence="11">Whole body</tissue>
    </source>
</reference>
<dbReference type="InterPro" id="IPR011990">
    <property type="entry name" value="TPR-like_helical_dom_sf"/>
</dbReference>
<comment type="similarity">
    <text evidence="2">Belongs to the crooked-neck family.</text>
</comment>
<keyword evidence="4" id="KW-0747">Spliceosome</keyword>
<keyword evidence="3" id="KW-0507">mRNA processing</keyword>
<accession>A0A2V3IJ26</accession>
<proteinExistence type="inferred from homology"/>
<feature type="domain" description="Pre-mRNA-splicing factor Syf1-like N-terminal HAT-repeats" evidence="10">
    <location>
        <begin position="13"/>
        <end position="170"/>
    </location>
</feature>
<dbReference type="GO" id="GO:0000974">
    <property type="term" value="C:Prp19 complex"/>
    <property type="evidence" value="ECO:0007669"/>
    <property type="project" value="TreeGrafter"/>
</dbReference>
<dbReference type="OrthoDB" id="10067343at2759"/>
<keyword evidence="5" id="KW-0677">Repeat</keyword>
<dbReference type="Gene3D" id="1.25.40.10">
    <property type="entry name" value="Tetratricopeptide repeat domain"/>
    <property type="match status" value="4"/>
</dbReference>
<dbReference type="EMBL" id="NBIV01000177">
    <property type="protein sequence ID" value="PXF42071.1"/>
    <property type="molecule type" value="Genomic_DNA"/>
</dbReference>
<sequence>MEVTTGVRSAATLSYEEDVLRNPFSPRRWLEYLAHLSRHTAKPTSIFPVYERAVAALPGSYKIWYQYSQTFWKFAIKNHPDHPSREASLSISHRAALALKRSPVLWNNYISRLVQEKRFTRARQAINESLQLLPITQHFHIWDIVTDQFLEAAPPRTCVLLLRRFAKLEPSSGRERLFLYMVKARMWDDAVRHLAMALSDESWEPEEETRDQLWTKLAKVAAKHGSSVRTVDVPQLLRSGIADVSGEKGELWISLAHYHTRKADFDRARQVYEEAVTSLNSVKDFALVFDAYAKFQESLISAAIDEMEGMKEDRSDAAEIREAEGAIDSLMEHLEFLTKRRPMLLSDVWLRQNPHNVHEWHKRARMYKQEKDAVNVVNTYTRAIQTVDPWRASNGRSQTLWLAFARYYEDAKDLSSARSVLEKAVENPDGFRRAEDLAAVWCEYAEMELRCSEPARSLDVLRRAVEIPEQKRQEELGRKQGAVQSNVEAALTSGAGNVTITHEYDKSSPAWNAYKSKRLWHFLLDLSHSFESEKEVMKLHNRMLELRIASPQTILSGCAYLESKRLFEQAFRLYDTGCASIPWPDALQIWVVYLTRFVKRYGSKKLERARDLFEEAIRTAPSTKKANHVFPHPQLRVLYLMYADMEDKHSLARHALNVLARACRDVREEDRPDIYRFYIVKTASLFGVTKTRPIYEEAMSSLRNPGDVIEFASRYAAMEATVGEFDRARAIFVQSCHIVDTRARGVYEMFWKNWNDFELAHGSEDTYTDMLRHKRDVQLNSKGVPADIEVLMSNQEGIRNMVLESGEPTNDQ</sequence>
<keyword evidence="7" id="KW-0539">Nucleus</keyword>
<dbReference type="GO" id="GO:0071014">
    <property type="term" value="C:post-mRNA release spliceosomal complex"/>
    <property type="evidence" value="ECO:0007669"/>
    <property type="project" value="TreeGrafter"/>
</dbReference>
<evidence type="ECO:0000256" key="4">
    <source>
        <dbReference type="ARBA" id="ARBA00022728"/>
    </source>
</evidence>
<evidence type="ECO:0000313" key="12">
    <source>
        <dbReference type="Proteomes" id="UP000247409"/>
    </source>
</evidence>
<evidence type="ECO:0000259" key="9">
    <source>
        <dbReference type="Pfam" id="PF23231"/>
    </source>
</evidence>
<evidence type="ECO:0000313" key="11">
    <source>
        <dbReference type="EMBL" id="PXF42071.1"/>
    </source>
</evidence>
<evidence type="ECO:0000256" key="6">
    <source>
        <dbReference type="ARBA" id="ARBA00023187"/>
    </source>
</evidence>
<dbReference type="Pfam" id="PF23233">
    <property type="entry name" value="HAT_Syf1_CNRKL1_N"/>
    <property type="match status" value="1"/>
</dbReference>
<feature type="domain" description="Pre-mRNA-splicing factor Syf1/CRNKL1-like C-terminal HAT-repeats" evidence="9">
    <location>
        <begin position="393"/>
        <end position="780"/>
    </location>
</feature>
<feature type="domain" description="Pre-mRNA-splicing factor SYF1 central HAT repeats" evidence="8">
    <location>
        <begin position="179"/>
        <end position="387"/>
    </location>
</feature>
<dbReference type="InterPro" id="IPR045075">
    <property type="entry name" value="Syf1-like"/>
</dbReference>
<evidence type="ECO:0000256" key="2">
    <source>
        <dbReference type="ARBA" id="ARBA00008644"/>
    </source>
</evidence>
<protein>
    <submittedName>
        <fullName evidence="11">Pre-mRNA-splicing factor SYF1</fullName>
    </submittedName>
</protein>
<gene>
    <name evidence="11" type="ORF">BWQ96_08177</name>
</gene>
<dbReference type="Pfam" id="PF23220">
    <property type="entry name" value="HAT_Syf1_M"/>
    <property type="match status" value="1"/>
</dbReference>
<dbReference type="GO" id="GO:0000349">
    <property type="term" value="P:generation of catalytic spliceosome for first transesterification step"/>
    <property type="evidence" value="ECO:0007669"/>
    <property type="project" value="TreeGrafter"/>
</dbReference>
<dbReference type="Pfam" id="PF23231">
    <property type="entry name" value="HAT_Syf1_CNRKL1_C"/>
    <property type="match status" value="1"/>
</dbReference>
<evidence type="ECO:0000259" key="8">
    <source>
        <dbReference type="Pfam" id="PF23220"/>
    </source>
</evidence>
<comment type="subcellular location">
    <subcellularLocation>
        <location evidence="1">Nucleus</location>
    </subcellularLocation>
</comment>
<dbReference type="AlphaFoldDB" id="A0A2V3IJ26"/>
<evidence type="ECO:0000256" key="3">
    <source>
        <dbReference type="ARBA" id="ARBA00022664"/>
    </source>
</evidence>
<evidence type="ECO:0000256" key="7">
    <source>
        <dbReference type="ARBA" id="ARBA00023242"/>
    </source>
</evidence>
<name>A0A2V3IJ26_9FLOR</name>
<dbReference type="SUPFAM" id="SSF48452">
    <property type="entry name" value="TPR-like"/>
    <property type="match status" value="3"/>
</dbReference>
<organism evidence="11 12">
    <name type="scientific">Gracilariopsis chorda</name>
    <dbReference type="NCBI Taxonomy" id="448386"/>
    <lineage>
        <taxon>Eukaryota</taxon>
        <taxon>Rhodophyta</taxon>
        <taxon>Florideophyceae</taxon>
        <taxon>Rhodymeniophycidae</taxon>
        <taxon>Gracilariales</taxon>
        <taxon>Gracilariaceae</taxon>
        <taxon>Gracilariopsis</taxon>
    </lineage>
</organism>
<comment type="caution">
    <text evidence="11">The sequence shown here is derived from an EMBL/GenBank/DDBJ whole genome shotgun (WGS) entry which is preliminary data.</text>
</comment>
<dbReference type="InterPro" id="IPR055430">
    <property type="entry name" value="HAT_Syf1_CNRKL1_C"/>
</dbReference>
<dbReference type="InterPro" id="IPR003107">
    <property type="entry name" value="HAT"/>
</dbReference>
<dbReference type="FunFam" id="1.25.40.10:FF:000137">
    <property type="entry name" value="Pre-mRNA-splicing factor syf1"/>
    <property type="match status" value="1"/>
</dbReference>
<dbReference type="InterPro" id="IPR056350">
    <property type="entry name" value="HAT_Syf1_central"/>
</dbReference>
<evidence type="ECO:0000259" key="10">
    <source>
        <dbReference type="Pfam" id="PF23233"/>
    </source>
</evidence>
<evidence type="ECO:0000256" key="5">
    <source>
        <dbReference type="ARBA" id="ARBA00022737"/>
    </source>
</evidence>
<keyword evidence="12" id="KW-1185">Reference proteome</keyword>
<dbReference type="InterPro" id="IPR055433">
    <property type="entry name" value="HAT_Syf1-like_N"/>
</dbReference>
<dbReference type="PANTHER" id="PTHR11246">
    <property type="entry name" value="PRE-MRNA SPLICING FACTOR"/>
    <property type="match status" value="1"/>
</dbReference>
<evidence type="ECO:0000256" key="1">
    <source>
        <dbReference type="ARBA" id="ARBA00004123"/>
    </source>
</evidence>
<dbReference type="STRING" id="448386.A0A2V3IJ26"/>
<keyword evidence="6" id="KW-0508">mRNA splicing</keyword>
<dbReference type="Proteomes" id="UP000247409">
    <property type="component" value="Unassembled WGS sequence"/>
</dbReference>
<dbReference type="SMART" id="SM00386">
    <property type="entry name" value="HAT"/>
    <property type="match status" value="8"/>
</dbReference>
<dbReference type="PANTHER" id="PTHR11246:SF5">
    <property type="entry name" value="PRE-MRNA-SPLICING FACTOR SYF1"/>
    <property type="match status" value="1"/>
</dbReference>